<protein>
    <recommendedName>
        <fullName evidence="4">SCP domain-containing protein</fullName>
    </recommendedName>
</protein>
<dbReference type="Gene3D" id="3.40.33.10">
    <property type="entry name" value="CAP"/>
    <property type="match status" value="1"/>
</dbReference>
<dbReference type="OrthoDB" id="10407936at2759"/>
<dbReference type="Proteomes" id="UP000252519">
    <property type="component" value="Unassembled WGS sequence"/>
</dbReference>
<comment type="caution">
    <text evidence="2">The sequence shown here is derived from an EMBL/GenBank/DDBJ whole genome shotgun (WGS) entry which is preliminary data.</text>
</comment>
<dbReference type="AlphaFoldDB" id="A0A368GVP1"/>
<sequence length="102" mass="11599">MKAGLILFITLVSFAAIEAKVGVVENADKCRVAHNFRQVFDDAHNKLRLEMGLPEMIYDCRFERIAAKEEKKPGFAGKKNYGVLTFTRSAHMSSNYSVIRMR</sequence>
<evidence type="ECO:0000313" key="2">
    <source>
        <dbReference type="EMBL" id="RCN48446.1"/>
    </source>
</evidence>
<dbReference type="InterPro" id="IPR035940">
    <property type="entry name" value="CAP_sf"/>
</dbReference>
<evidence type="ECO:0008006" key="4">
    <source>
        <dbReference type="Google" id="ProtNLM"/>
    </source>
</evidence>
<gene>
    <name evidence="2" type="ORF">ANCCAN_05441</name>
</gene>
<keyword evidence="1" id="KW-0732">Signal</keyword>
<feature type="signal peptide" evidence="1">
    <location>
        <begin position="1"/>
        <end position="19"/>
    </location>
</feature>
<accession>A0A368GVP1</accession>
<name>A0A368GVP1_ANCCA</name>
<proteinExistence type="predicted"/>
<evidence type="ECO:0000313" key="3">
    <source>
        <dbReference type="Proteomes" id="UP000252519"/>
    </source>
</evidence>
<evidence type="ECO:0000256" key="1">
    <source>
        <dbReference type="SAM" id="SignalP"/>
    </source>
</evidence>
<organism evidence="2 3">
    <name type="scientific">Ancylostoma caninum</name>
    <name type="common">Dog hookworm</name>
    <dbReference type="NCBI Taxonomy" id="29170"/>
    <lineage>
        <taxon>Eukaryota</taxon>
        <taxon>Metazoa</taxon>
        <taxon>Ecdysozoa</taxon>
        <taxon>Nematoda</taxon>
        <taxon>Chromadorea</taxon>
        <taxon>Rhabditida</taxon>
        <taxon>Rhabditina</taxon>
        <taxon>Rhabditomorpha</taxon>
        <taxon>Strongyloidea</taxon>
        <taxon>Ancylostomatidae</taxon>
        <taxon>Ancylostomatinae</taxon>
        <taxon>Ancylostoma</taxon>
    </lineage>
</organism>
<dbReference type="SUPFAM" id="SSF55797">
    <property type="entry name" value="PR-1-like"/>
    <property type="match status" value="1"/>
</dbReference>
<feature type="chain" id="PRO_5017074778" description="SCP domain-containing protein" evidence="1">
    <location>
        <begin position="20"/>
        <end position="102"/>
    </location>
</feature>
<dbReference type="EMBL" id="JOJR01000046">
    <property type="protein sequence ID" value="RCN48446.1"/>
    <property type="molecule type" value="Genomic_DNA"/>
</dbReference>
<reference evidence="2 3" key="1">
    <citation type="submission" date="2014-10" db="EMBL/GenBank/DDBJ databases">
        <title>Draft genome of the hookworm Ancylostoma caninum.</title>
        <authorList>
            <person name="Mitreva M."/>
        </authorList>
    </citation>
    <scope>NUCLEOTIDE SEQUENCE [LARGE SCALE GENOMIC DNA]</scope>
    <source>
        <strain evidence="2 3">Baltimore</strain>
    </source>
</reference>
<keyword evidence="3" id="KW-1185">Reference proteome</keyword>